<comment type="cofactor">
    <cofactor evidence="15">
        <name>Mg(2+)</name>
        <dbReference type="ChEBI" id="CHEBI:18420"/>
    </cofactor>
    <text evidence="15">Binds 1 Mg(2+) ion per subunit.</text>
</comment>
<dbReference type="InterPro" id="IPR011335">
    <property type="entry name" value="Restrct_endonuc-II-like"/>
</dbReference>
<dbReference type="SUPFAM" id="SSF52980">
    <property type="entry name" value="Restriction endonuclease-like"/>
    <property type="match status" value="1"/>
</dbReference>
<evidence type="ECO:0000256" key="11">
    <source>
        <dbReference type="ARBA" id="ARBA00023204"/>
    </source>
</evidence>
<keyword evidence="1 15" id="KW-0540">Nuclease</keyword>
<keyword evidence="21" id="KW-1185">Reference proteome</keyword>
<evidence type="ECO:0000256" key="6">
    <source>
        <dbReference type="ARBA" id="ARBA00022806"/>
    </source>
</evidence>
<feature type="binding site" evidence="15">
    <location>
        <position position="1014"/>
    </location>
    <ligand>
        <name>Mg(2+)</name>
        <dbReference type="ChEBI" id="CHEBI:18420"/>
    </ligand>
</feature>
<feature type="region of interest" description="Nuclease activity, interacts with RecD and RecA" evidence="15">
    <location>
        <begin position="804"/>
        <end position="1136"/>
    </location>
</feature>
<comment type="similarity">
    <text evidence="15">Belongs to the helicase family. UvrD subfamily.</text>
</comment>
<evidence type="ECO:0000256" key="9">
    <source>
        <dbReference type="ARBA" id="ARBA00022842"/>
    </source>
</evidence>
<dbReference type="RefSeq" id="WP_370442813.1">
    <property type="nucleotide sequence ID" value="NZ_JBGFTU010000024.1"/>
</dbReference>
<keyword evidence="8 15" id="KW-0067">ATP-binding</keyword>
<dbReference type="EMBL" id="JBGFTU010000024">
    <property type="protein sequence ID" value="MEZ0166595.1"/>
    <property type="molecule type" value="Genomic_DNA"/>
</dbReference>
<dbReference type="Pfam" id="PF12705">
    <property type="entry name" value="PDDEXK_1"/>
    <property type="match status" value="1"/>
</dbReference>
<keyword evidence="5 15" id="KW-0378">Hydrolase</keyword>
<dbReference type="InterPro" id="IPR000212">
    <property type="entry name" value="DNA_helicase_UvrD/REP"/>
</dbReference>
<keyword evidence="12 15" id="KW-0413">Isomerase</keyword>
<evidence type="ECO:0000256" key="13">
    <source>
        <dbReference type="ARBA" id="ARBA00034617"/>
    </source>
</evidence>
<accession>A0ABV4H844</accession>
<comment type="catalytic activity">
    <reaction evidence="14 15">
        <text>ATP + H2O = ADP + phosphate + H(+)</text>
        <dbReference type="Rhea" id="RHEA:13065"/>
        <dbReference type="ChEBI" id="CHEBI:15377"/>
        <dbReference type="ChEBI" id="CHEBI:15378"/>
        <dbReference type="ChEBI" id="CHEBI:30616"/>
        <dbReference type="ChEBI" id="CHEBI:43474"/>
        <dbReference type="ChEBI" id="CHEBI:456216"/>
        <dbReference type="EC" id="5.6.2.4"/>
    </reaction>
</comment>
<dbReference type="SUPFAM" id="SSF52540">
    <property type="entry name" value="P-loop containing nucleoside triphosphate hydrolases"/>
    <property type="match status" value="1"/>
</dbReference>
<name>A0ABV4H844_9ACTN</name>
<keyword evidence="7 15" id="KW-0269">Exonuclease</keyword>
<dbReference type="InterPro" id="IPR027417">
    <property type="entry name" value="P-loop_NTPase"/>
</dbReference>
<evidence type="ECO:0000256" key="10">
    <source>
        <dbReference type="ARBA" id="ARBA00023125"/>
    </source>
</evidence>
<dbReference type="PANTHER" id="PTHR11070">
    <property type="entry name" value="UVRD / RECB / PCRA DNA HELICASE FAMILY MEMBER"/>
    <property type="match status" value="1"/>
</dbReference>
<keyword evidence="11 15" id="KW-0234">DNA repair</keyword>
<comment type="caution">
    <text evidence="20">The sequence shown here is derived from an EMBL/GenBank/DDBJ whole genome shotgun (WGS) entry which is preliminary data.</text>
</comment>
<keyword evidence="6 15" id="KW-0347">Helicase</keyword>
<organism evidence="20 21">
    <name type="scientific">Kineococcus halophytocola</name>
    <dbReference type="NCBI Taxonomy" id="3234027"/>
    <lineage>
        <taxon>Bacteria</taxon>
        <taxon>Bacillati</taxon>
        <taxon>Actinomycetota</taxon>
        <taxon>Actinomycetes</taxon>
        <taxon>Kineosporiales</taxon>
        <taxon>Kineosporiaceae</taxon>
        <taxon>Kineococcus</taxon>
    </lineage>
</organism>
<keyword evidence="10 15" id="KW-0238">DNA-binding</keyword>
<dbReference type="EC" id="5.6.2.4" evidence="15"/>
<dbReference type="Pfam" id="PF00580">
    <property type="entry name" value="UvrD-helicase"/>
    <property type="match status" value="1"/>
</dbReference>
<evidence type="ECO:0000256" key="7">
    <source>
        <dbReference type="ARBA" id="ARBA00022839"/>
    </source>
</evidence>
<evidence type="ECO:0000256" key="12">
    <source>
        <dbReference type="ARBA" id="ARBA00023235"/>
    </source>
</evidence>
<evidence type="ECO:0000256" key="17">
    <source>
        <dbReference type="SAM" id="MobiDB-lite"/>
    </source>
</evidence>
<comment type="miscellaneous">
    <text evidence="15">In the RecBCD complex, RecB has a slow 3'-5' helicase, an exonuclease activity and loads RecA onto ssDNA, RecD has a fast 5'-3' helicase activity, while RecC stimulates the ATPase and processivity of the RecB helicase and contributes to recognition of the Chi site.</text>
</comment>
<keyword evidence="2 15" id="KW-0479">Metal-binding</keyword>
<dbReference type="InterPro" id="IPR014017">
    <property type="entry name" value="DNA_helicase_UvrD-like_C"/>
</dbReference>
<evidence type="ECO:0000256" key="15">
    <source>
        <dbReference type="HAMAP-Rule" id="MF_01485"/>
    </source>
</evidence>
<gene>
    <name evidence="15" type="primary">recB</name>
    <name evidence="20" type="ORF">AB2L27_17690</name>
</gene>
<dbReference type="Pfam" id="PF13361">
    <property type="entry name" value="UvrD_C"/>
    <property type="match status" value="1"/>
</dbReference>
<evidence type="ECO:0000259" key="18">
    <source>
        <dbReference type="PROSITE" id="PS51198"/>
    </source>
</evidence>
<evidence type="ECO:0000256" key="8">
    <source>
        <dbReference type="ARBA" id="ARBA00022840"/>
    </source>
</evidence>
<comment type="catalytic activity">
    <reaction evidence="13 15">
        <text>Couples ATP hydrolysis with the unwinding of duplex DNA by translocating in the 3'-5' direction.</text>
        <dbReference type="EC" id="5.6.2.4"/>
    </reaction>
</comment>
<evidence type="ECO:0000256" key="14">
    <source>
        <dbReference type="ARBA" id="ARBA00048988"/>
    </source>
</evidence>
<dbReference type="CDD" id="cd22352">
    <property type="entry name" value="RecB_C-like"/>
    <property type="match status" value="1"/>
</dbReference>
<keyword evidence="3 15" id="KW-0547">Nucleotide-binding</keyword>
<comment type="domain">
    <text evidence="15">The N-terminal DNA-binding domain is a ssDNA-dependent ATPase and has ATP-dependent 3'-5' helicase function. This domain interacts with RecC.</text>
</comment>
<reference evidence="20 21" key="1">
    <citation type="submission" date="2024-07" db="EMBL/GenBank/DDBJ databases">
        <authorList>
            <person name="Thanompreechachai J."/>
            <person name="Duangmal K."/>
        </authorList>
    </citation>
    <scope>NUCLEOTIDE SEQUENCE [LARGE SCALE GENOMIC DNA]</scope>
    <source>
        <strain evidence="20 21">LSe6-4</strain>
    </source>
</reference>
<feature type="binding site" evidence="15">
    <location>
        <position position="1027"/>
    </location>
    <ligand>
        <name>Mg(2+)</name>
        <dbReference type="ChEBI" id="CHEBI:18420"/>
    </ligand>
</feature>
<evidence type="ECO:0000313" key="20">
    <source>
        <dbReference type="EMBL" id="MEZ0166595.1"/>
    </source>
</evidence>
<feature type="region of interest" description="Disordered" evidence="17">
    <location>
        <begin position="845"/>
        <end position="868"/>
    </location>
</feature>
<dbReference type="EC" id="3.1.11.5" evidence="15"/>
<evidence type="ECO:0000256" key="3">
    <source>
        <dbReference type="ARBA" id="ARBA00022741"/>
    </source>
</evidence>
<sequence length="1136" mass="120642">MSAHAVGTHFEVTGPLPTGTTVLEASAGTGKTWTIAGLVTRYVAEGVATVDELLVVTFGRAATAELRDRVRERLLSTRAALADPVAAATSSDAVVRHLAAADAADVERRRARLSAALAGFDAATVATIHEFCRQVLASLGTAADVDPTATLVEDVDDLVEEVCDDLYVRFAVRPGGRPPPFPRAVALRIAREAVARPEARIEPRGALPQTPEDLRVRFAEGVRREVAARKRSRRVLGFDDLLGRLRDALSDDVAGPTACERLQRRYSVVLVDEFQDTDAVQWEVLRAAFHGRCPLVLIGDPKQAIYAFRGADVNSYLEAVGVADATATLGTNFRSDPAVLAGTAALLRGAALGDERIVVHPVQAHHRTAALRGAGGPDPSPVRLRVLPRDGLPVTTRTGVPAVADVRAAVARDTAEQVVAVLSEGLRVHPHRDTGGAGAERDLAAGDVAVLVRTQAQAQLVQEELRRRGVPCVLSRGPSVFSTPAAREWLWLLEAVEQPHRAARVRRTALSSFVGWSAAELDARGDHATDEVSVALRGWGTVLAECGVSAMFAAVNEERDLPSRLLGVEGGERRLTDLRHIAEVLHAESARDPGGGVSSLLSWLRARVEDAAGDGDRERSRRLDTDRQAVQIATVHTSKGLEYEVVCVPFGWDAPGGGSQDRLPVAHAPDGRRALHVGGPAAPGYDAHCRAADTEDLGEELRLLYVALTRAVSRLLVWWAPATTTQRGALHRLLFTDDVRAVPPKLPLPTDEAVRARLEALFAPGGPVAVEGVPARSTPRRWSGPVPAPAGLLLARFTAEVDLGWRRTSYSGLTRGVHEAHQPGRAVLSDPEVDVRSDEVDVQEVGAEAAGPAGPDGADDPQGWRSVPSPLADLPAGTGFGTLVHAVLEGFDPAVPDRAAHLAALAREQFAAPLAEPLAAALDPVLRTGLGPLARGRSLQDFAVADRLAELDFELPLAGGDAAGTGAGGRVGDLAVLLRRHLPATDPVHAYADQLTEPVLAAEGLRGYLTGSIDAVLRCGSRFLVVDYKTNRLAGPGEELTAWHYRREALDEAVLAAHYPLQALLYSVALHRFLRWRLPGYDPAGHLGGSLYLFLRGMGGPDVAPGPDGTPPGVWSWHPPAALVVATSDLLAGRTP</sequence>
<dbReference type="PROSITE" id="PS51198">
    <property type="entry name" value="UVRD_HELICASE_ATP_BIND"/>
    <property type="match status" value="1"/>
</dbReference>
<dbReference type="PROSITE" id="PS51217">
    <property type="entry name" value="UVRD_HELICASE_CTER"/>
    <property type="match status" value="1"/>
</dbReference>
<feature type="region of interest" description="DNA-binding and helicase activity, interacts with RecC" evidence="15">
    <location>
        <begin position="1"/>
        <end position="767"/>
    </location>
</feature>
<evidence type="ECO:0000259" key="19">
    <source>
        <dbReference type="PROSITE" id="PS51217"/>
    </source>
</evidence>
<evidence type="ECO:0000256" key="2">
    <source>
        <dbReference type="ARBA" id="ARBA00022723"/>
    </source>
</evidence>
<dbReference type="Gene3D" id="3.90.320.10">
    <property type="match status" value="1"/>
</dbReference>
<dbReference type="InterPro" id="IPR004586">
    <property type="entry name" value="RecB"/>
</dbReference>
<dbReference type="HAMAP" id="MF_01485">
    <property type="entry name" value="RecB"/>
    <property type="match status" value="1"/>
</dbReference>
<keyword evidence="9 15" id="KW-0460">Magnesium</keyword>
<comment type="function">
    <text evidence="15">A helicase/nuclease that prepares dsDNA breaks (DSB) for recombinational DNA repair. Binds to DSBs and unwinds DNA via a highly rapid and processive ATP-dependent bidirectional helicase activity. Unwinds dsDNA until it encounters a Chi (crossover hotspot instigator) sequence from the 3' direction. Cuts ssDNA a few nucleotides 3' to the Chi site. The properties and activities of the enzyme are changed at Chi. The Chi-altered holoenzyme produces a long 3'-ssDNA overhang and facilitates RecA-binding to the ssDNA for homologous DNA recombination and repair. Holoenzyme degrades any linearized DNA that is unable to undergo homologous recombination. In the holoenzyme this subunit contributes ATPase, 3'-5' helicase, exonuclease activity and loads RecA onto ssDNA.</text>
</comment>
<dbReference type="PANTHER" id="PTHR11070:SF23">
    <property type="entry name" value="RECBCD ENZYME SUBUNIT RECB"/>
    <property type="match status" value="1"/>
</dbReference>
<feature type="compositionally biased region" description="Low complexity" evidence="17">
    <location>
        <begin position="845"/>
        <end position="863"/>
    </location>
</feature>
<dbReference type="InterPro" id="IPR014016">
    <property type="entry name" value="UvrD-like_ATP-bd"/>
</dbReference>
<dbReference type="Gene3D" id="3.40.50.300">
    <property type="entry name" value="P-loop containing nucleotide triphosphate hydrolases"/>
    <property type="match status" value="3"/>
</dbReference>
<comment type="subunit">
    <text evidence="15">Heterotrimer of RecB, RecC and RecD. All subunits contribute to DNA-binding. Interacts with RecA.</text>
</comment>
<evidence type="ECO:0000256" key="16">
    <source>
        <dbReference type="PROSITE-ProRule" id="PRU00560"/>
    </source>
</evidence>
<dbReference type="Gene3D" id="1.10.486.10">
    <property type="entry name" value="PCRA, domain 4"/>
    <property type="match status" value="1"/>
</dbReference>
<dbReference type="Proteomes" id="UP001565927">
    <property type="component" value="Unassembled WGS sequence"/>
</dbReference>
<evidence type="ECO:0000256" key="1">
    <source>
        <dbReference type="ARBA" id="ARBA00022722"/>
    </source>
</evidence>
<feature type="domain" description="UvrD-like helicase ATP-binding" evidence="18">
    <location>
        <begin position="4"/>
        <end position="336"/>
    </location>
</feature>
<evidence type="ECO:0000313" key="21">
    <source>
        <dbReference type="Proteomes" id="UP001565927"/>
    </source>
</evidence>
<proteinExistence type="inferred from homology"/>
<keyword evidence="4 15" id="KW-0227">DNA damage</keyword>
<comment type="domain">
    <text evidence="15">The C-terminal domain has nuclease activity and interacts with RecD. It interacts with RecA, facilitating its loading onto ssDNA.</text>
</comment>
<comment type="catalytic activity">
    <reaction evidence="15">
        <text>Exonucleolytic cleavage (in the presence of ATP) in either 5'- to 3'- or 3'- to 5'-direction to yield 5'-phosphooligonucleotides.</text>
        <dbReference type="EC" id="3.1.11.5"/>
    </reaction>
</comment>
<evidence type="ECO:0000256" key="4">
    <source>
        <dbReference type="ARBA" id="ARBA00022763"/>
    </source>
</evidence>
<protein>
    <recommendedName>
        <fullName evidence="15">RecBCD enzyme subunit RecB</fullName>
        <ecNumber evidence="15">3.1.11.5</ecNumber>
        <ecNumber evidence="15">5.6.2.4</ecNumber>
    </recommendedName>
    <alternativeName>
        <fullName evidence="15">DNA 3'-5' helicase subunit RecB</fullName>
    </alternativeName>
    <alternativeName>
        <fullName evidence="15">Exonuclease V subunit RecB</fullName>
        <shortName evidence="15">ExoV subunit RecB</shortName>
    </alternativeName>
    <alternativeName>
        <fullName evidence="15">Helicase/nuclease RecBCD subunit RecB</fullName>
    </alternativeName>
</protein>
<feature type="binding site" evidence="15">
    <location>
        <position position="885"/>
    </location>
    <ligand>
        <name>Mg(2+)</name>
        <dbReference type="ChEBI" id="CHEBI:18420"/>
    </ligand>
</feature>
<feature type="active site" description="For nuclease activity" evidence="15">
    <location>
        <position position="1027"/>
    </location>
</feature>
<dbReference type="InterPro" id="IPR011604">
    <property type="entry name" value="PDDEXK-like_dom_sf"/>
</dbReference>
<feature type="domain" description="UvrD-like helicase C-terminal" evidence="19">
    <location>
        <begin position="363"/>
        <end position="640"/>
    </location>
</feature>
<evidence type="ECO:0000256" key="5">
    <source>
        <dbReference type="ARBA" id="ARBA00022801"/>
    </source>
</evidence>
<feature type="binding site" evidence="16">
    <location>
        <begin position="25"/>
        <end position="32"/>
    </location>
    <ligand>
        <name>ATP</name>
        <dbReference type="ChEBI" id="CHEBI:30616"/>
    </ligand>
</feature>
<dbReference type="InterPro" id="IPR038726">
    <property type="entry name" value="PDDEXK_AddAB-type"/>
</dbReference>